<dbReference type="KEGG" id="nnu:104602447"/>
<dbReference type="RefSeq" id="XP_010264437.1">
    <property type="nucleotide sequence ID" value="XM_010266135.2"/>
</dbReference>
<reference evidence="2" key="1">
    <citation type="submission" date="2025-08" db="UniProtKB">
        <authorList>
            <consortium name="RefSeq"/>
        </authorList>
    </citation>
    <scope>IDENTIFICATION</scope>
</reference>
<evidence type="ECO:0000313" key="2">
    <source>
        <dbReference type="RefSeq" id="XP_010264437.1"/>
    </source>
</evidence>
<dbReference type="FunCoup" id="A0A1U8ANM8">
    <property type="interactions" value="390"/>
</dbReference>
<dbReference type="GeneID" id="104602447"/>
<dbReference type="PANTHER" id="PTHR37708">
    <property type="entry name" value="HOMEOBOX HOX-B3-LIKE PROTEIN"/>
    <property type="match status" value="1"/>
</dbReference>
<evidence type="ECO:0000313" key="1">
    <source>
        <dbReference type="Proteomes" id="UP000189703"/>
    </source>
</evidence>
<proteinExistence type="predicted"/>
<dbReference type="OMA" id="MMARKSY"/>
<sequence length="215" mass="23334">MAEIAASLHPIHELNPTLESLFAALDPKSFILSNRSSSVHVQHKPPLHFPPANLTLQRGFRYKAYAELRESRLRMKHCNQQPDVPASTTTATPPKKKVTFQGMAPVTARNGTSVVARSVPDFSAVLRKENRKPMSMLEMTPPPSKATKGGVLPKLGSRSANAGEKRGGGLTVRKSCATVEELKGFSLAAASAINGENRGRTSRGMTKTVLGYRQY</sequence>
<dbReference type="Proteomes" id="UP000189703">
    <property type="component" value="Unplaced"/>
</dbReference>
<dbReference type="OrthoDB" id="755797at2759"/>
<keyword evidence="1" id="KW-1185">Reference proteome</keyword>
<dbReference type="AlphaFoldDB" id="A0A1U8ANM8"/>
<gene>
    <name evidence="2" type="primary">LOC104602447</name>
</gene>
<protein>
    <submittedName>
        <fullName evidence="2">Uncharacterized protein LOC104602447</fullName>
    </submittedName>
</protein>
<name>A0A1U8ANM8_NELNU</name>
<dbReference type="PANTHER" id="PTHR37708:SF2">
    <property type="entry name" value="HOMEOBOX HOX-B3-LIKE PROTEIN"/>
    <property type="match status" value="1"/>
</dbReference>
<dbReference type="eggNOG" id="ENOG502RXZ9">
    <property type="taxonomic scope" value="Eukaryota"/>
</dbReference>
<organism evidence="1 2">
    <name type="scientific">Nelumbo nucifera</name>
    <name type="common">Sacred lotus</name>
    <dbReference type="NCBI Taxonomy" id="4432"/>
    <lineage>
        <taxon>Eukaryota</taxon>
        <taxon>Viridiplantae</taxon>
        <taxon>Streptophyta</taxon>
        <taxon>Embryophyta</taxon>
        <taxon>Tracheophyta</taxon>
        <taxon>Spermatophyta</taxon>
        <taxon>Magnoliopsida</taxon>
        <taxon>Proteales</taxon>
        <taxon>Nelumbonaceae</taxon>
        <taxon>Nelumbo</taxon>
    </lineage>
</organism>
<accession>A0A1U8ANM8</accession>